<sequence length="186" mass="20915">MGKWCFRISNHNANDDPVCSLYSVLSNSPSTQKAPISLTCHLSDTSEVTEYEWVQVTYDLNGTQSESSVQKGRVLGINRVSDRNSGEWACRFHGKEGALGSVTYHVHLMSGLMGDNETGSSSNVAMAAGLGFFLLVLLLVLVQMYRNYRRRKLILQYPALETIVHTIANEREDRERNRVKEDEISK</sequence>
<evidence type="ECO:0000259" key="2">
    <source>
        <dbReference type="PROSITE" id="PS50835"/>
    </source>
</evidence>
<dbReference type="PROSITE" id="PS50835">
    <property type="entry name" value="IG_LIKE"/>
    <property type="match status" value="1"/>
</dbReference>
<dbReference type="AlphaFoldDB" id="A0A4W5N0V0"/>
<reference evidence="4" key="1">
    <citation type="submission" date="2018-06" db="EMBL/GenBank/DDBJ databases">
        <title>Genome assembly of Danube salmon.</title>
        <authorList>
            <person name="Macqueen D.J."/>
            <person name="Gundappa M.K."/>
        </authorList>
    </citation>
    <scope>NUCLEOTIDE SEQUENCE [LARGE SCALE GENOMIC DNA]</scope>
</reference>
<dbReference type="STRING" id="62062.ENSHHUP00000043673"/>
<dbReference type="GeneTree" id="ENSGT01050000245031"/>
<keyword evidence="4" id="KW-1185">Reference proteome</keyword>
<proteinExistence type="predicted"/>
<name>A0A4W5N0V0_9TELE</name>
<dbReference type="Proteomes" id="UP000314982">
    <property type="component" value="Unassembled WGS sequence"/>
</dbReference>
<evidence type="ECO:0000313" key="3">
    <source>
        <dbReference type="Ensembl" id="ENSHHUP00000043673.1"/>
    </source>
</evidence>
<reference evidence="3" key="3">
    <citation type="submission" date="2025-09" db="UniProtKB">
        <authorList>
            <consortium name="Ensembl"/>
        </authorList>
    </citation>
    <scope>IDENTIFICATION</scope>
</reference>
<accession>A0A4W5N0V0</accession>
<protein>
    <recommendedName>
        <fullName evidence="2">Ig-like domain-containing protein</fullName>
    </recommendedName>
</protein>
<evidence type="ECO:0000256" key="1">
    <source>
        <dbReference type="SAM" id="Phobius"/>
    </source>
</evidence>
<feature type="transmembrane region" description="Helical" evidence="1">
    <location>
        <begin position="124"/>
        <end position="142"/>
    </location>
</feature>
<dbReference type="Ensembl" id="ENSHHUT00000045311.1">
    <property type="protein sequence ID" value="ENSHHUP00000043673.1"/>
    <property type="gene ID" value="ENSHHUG00000026790.1"/>
</dbReference>
<feature type="domain" description="Ig-like" evidence="2">
    <location>
        <begin position="17"/>
        <end position="91"/>
    </location>
</feature>
<evidence type="ECO:0000313" key="4">
    <source>
        <dbReference type="Proteomes" id="UP000314982"/>
    </source>
</evidence>
<dbReference type="Gene3D" id="2.60.40.10">
    <property type="entry name" value="Immunoglobulins"/>
    <property type="match status" value="1"/>
</dbReference>
<keyword evidence="1" id="KW-0812">Transmembrane</keyword>
<keyword evidence="1" id="KW-1133">Transmembrane helix</keyword>
<organism evidence="3 4">
    <name type="scientific">Hucho hucho</name>
    <name type="common">huchen</name>
    <dbReference type="NCBI Taxonomy" id="62062"/>
    <lineage>
        <taxon>Eukaryota</taxon>
        <taxon>Metazoa</taxon>
        <taxon>Chordata</taxon>
        <taxon>Craniata</taxon>
        <taxon>Vertebrata</taxon>
        <taxon>Euteleostomi</taxon>
        <taxon>Actinopterygii</taxon>
        <taxon>Neopterygii</taxon>
        <taxon>Teleostei</taxon>
        <taxon>Protacanthopterygii</taxon>
        <taxon>Salmoniformes</taxon>
        <taxon>Salmonidae</taxon>
        <taxon>Salmoninae</taxon>
        <taxon>Hucho</taxon>
    </lineage>
</organism>
<keyword evidence="1" id="KW-0472">Membrane</keyword>
<reference evidence="3" key="2">
    <citation type="submission" date="2025-08" db="UniProtKB">
        <authorList>
            <consortium name="Ensembl"/>
        </authorList>
    </citation>
    <scope>IDENTIFICATION</scope>
</reference>
<dbReference type="InterPro" id="IPR013783">
    <property type="entry name" value="Ig-like_fold"/>
</dbReference>
<dbReference type="InterPro" id="IPR007110">
    <property type="entry name" value="Ig-like_dom"/>
</dbReference>